<dbReference type="SUPFAM" id="SSF48452">
    <property type="entry name" value="TPR-like"/>
    <property type="match status" value="1"/>
</dbReference>
<keyword evidence="3" id="KW-1185">Reference proteome</keyword>
<dbReference type="Pfam" id="PF13432">
    <property type="entry name" value="TPR_16"/>
    <property type="match status" value="1"/>
</dbReference>
<dbReference type="AlphaFoldDB" id="A0A6P1N9V8"/>
<dbReference type="Gene3D" id="3.40.50.2000">
    <property type="entry name" value="Glycogen Phosphorylase B"/>
    <property type="match status" value="1"/>
</dbReference>
<organism evidence="2 3">
    <name type="scientific">Aristophania vespae</name>
    <dbReference type="NCBI Taxonomy" id="2697033"/>
    <lineage>
        <taxon>Bacteria</taxon>
        <taxon>Pseudomonadati</taxon>
        <taxon>Pseudomonadota</taxon>
        <taxon>Alphaproteobacteria</taxon>
        <taxon>Acetobacterales</taxon>
        <taxon>Acetobacteraceae</taxon>
        <taxon>Aristophania</taxon>
    </lineage>
</organism>
<dbReference type="EMBL" id="CP047652">
    <property type="protein sequence ID" value="QHI95375.1"/>
    <property type="molecule type" value="Genomic_DNA"/>
</dbReference>
<sequence length="568" mass="64219">MTNFLEKARQAFNDGTLDQAAQYTRYFLAQNPDDPQGVHLLATIALIQKKPATTIALIGRILPSLSDRDPILAGRLYQTLGRALLMETHYEAARSAFVLSVTYFPEEAAAHAGLGEVFLQMGKYEEAANALSRAVRLASKEPVIWGLLGEAYAQAQQYEQAASAYKQAIKFCPSETSFYANLGAVLFHLSQWEDAKINLEKAVLLGNEKYETFLSLALTLLSLGKILEAQNIFENLLKKHPENLHIRLNIGSFYYEIGERHKAEEIFLSIEQKAPDSELALQASFNRSAILLEKGLWQEGWDCYEKRHFFTQSKVKSSLPLWDGAEGEGAVALSLEGGLGDSLTFLRFLPLAAKKRRLKLECPAEFQTLLSFMPNLDLKNLASPKDKIVARQSLNSLPYVLHINEAPSSEPYFNIPGEKETDLIGLSWSGNPQYAFDKRRSLSLELLEPLKDIPHIRFLNLQREGECPTWMEKPPLHNITDLARAVKRCALIISIDSLVANMAGAIGTPLWLLHRRGGDWRWKHHFWYQNVTLYESSSDETSDQTRWFVAIEKIKEALWAWSRQGDRH</sequence>
<dbReference type="RefSeq" id="WP_160618452.1">
    <property type="nucleotide sequence ID" value="NZ_CP047652.1"/>
</dbReference>
<keyword evidence="1" id="KW-0802">TPR repeat</keyword>
<feature type="repeat" description="TPR" evidence="1">
    <location>
        <begin position="142"/>
        <end position="175"/>
    </location>
</feature>
<dbReference type="InterPro" id="IPR011990">
    <property type="entry name" value="TPR-like_helical_dom_sf"/>
</dbReference>
<feature type="repeat" description="TPR" evidence="1">
    <location>
        <begin position="108"/>
        <end position="141"/>
    </location>
</feature>
<dbReference type="SMART" id="SM00028">
    <property type="entry name" value="TPR"/>
    <property type="match status" value="6"/>
</dbReference>
<dbReference type="PROSITE" id="PS50293">
    <property type="entry name" value="TPR_REGION"/>
    <property type="match status" value="1"/>
</dbReference>
<feature type="repeat" description="TPR" evidence="1">
    <location>
        <begin position="210"/>
        <end position="243"/>
    </location>
</feature>
<dbReference type="PROSITE" id="PS50005">
    <property type="entry name" value="TPR"/>
    <property type="match status" value="3"/>
</dbReference>
<dbReference type="PANTHER" id="PTHR12558:SF13">
    <property type="entry name" value="CELL DIVISION CYCLE PROTEIN 27 HOMOLOG"/>
    <property type="match status" value="1"/>
</dbReference>
<evidence type="ECO:0000313" key="3">
    <source>
        <dbReference type="Proteomes" id="UP000463975"/>
    </source>
</evidence>
<dbReference type="InterPro" id="IPR019734">
    <property type="entry name" value="TPR_rpt"/>
</dbReference>
<proteinExistence type="predicted"/>
<accession>A0A6P1N9V8</accession>
<reference evidence="2 3" key="1">
    <citation type="submission" date="2020-01" db="EMBL/GenBank/DDBJ databases">
        <title>Genome sequencing of strain KACC 21507.</title>
        <authorList>
            <person name="Heo J."/>
            <person name="Kim S.-J."/>
            <person name="Kim J.-S."/>
            <person name="Hong S.-B."/>
            <person name="Kwon S.-W."/>
        </authorList>
    </citation>
    <scope>NUCLEOTIDE SEQUENCE [LARGE SCALE GENOMIC DNA]</scope>
    <source>
        <strain evidence="2 3">KACC 21507</strain>
    </source>
</reference>
<name>A0A6P1N9V8_9PROT</name>
<gene>
    <name evidence="2" type="ORF">GT348_03010</name>
</gene>
<dbReference type="SUPFAM" id="SSF53756">
    <property type="entry name" value="UDP-Glycosyltransferase/glycogen phosphorylase"/>
    <property type="match status" value="1"/>
</dbReference>
<evidence type="ECO:0000256" key="1">
    <source>
        <dbReference type="PROSITE-ProRule" id="PRU00339"/>
    </source>
</evidence>
<evidence type="ECO:0000313" key="2">
    <source>
        <dbReference type="EMBL" id="QHI95375.1"/>
    </source>
</evidence>
<protein>
    <submittedName>
        <fullName evidence="2">Tetratricopeptide repeat protein</fullName>
    </submittedName>
</protein>
<dbReference type="KEGG" id="bomb:GT348_03010"/>
<dbReference type="Proteomes" id="UP000463975">
    <property type="component" value="Chromosome"/>
</dbReference>
<dbReference type="Gene3D" id="1.25.40.10">
    <property type="entry name" value="Tetratricopeptide repeat domain"/>
    <property type="match status" value="1"/>
</dbReference>
<dbReference type="PANTHER" id="PTHR12558">
    <property type="entry name" value="CELL DIVISION CYCLE 16,23,27"/>
    <property type="match status" value="1"/>
</dbReference>
<dbReference type="Pfam" id="PF14559">
    <property type="entry name" value="TPR_19"/>
    <property type="match status" value="1"/>
</dbReference>